<sequence>MNKLVIFCKSYSKDLLRAKRMAQSILRFNRDNIPLYMSVPSDELELFKKTFQNLPCHFVTDEEILNNCSKTYGPSPRLFPAHLLQQLIKLEFWRLNKCEYYLWIDSDSYFLKPFDTNFFFHNDDTPLLVMHHANDLRNFALKYDTRIAEKLDNRIKAIQQLFGRKGESFYFGDPPLIWSSSVLKAMSREFLKPRGMTIYELLYRYPCEMQIYGEFVLAYNIHKIIPTEPFFKVFHYAEQFFDSQRKGESEYSLAGKYLGVVMQSNWTNKKEKKKNDMARFKKFLREQQRKLGLIRFQPF</sequence>
<reference evidence="1 2" key="1">
    <citation type="journal article" date="2013" name="Environ. Microbiol.">
        <title>Complete genome, catabolic sub-proteomes and key-metabolites of Desulfobacula toluolica Tol2, a marine, aromatic compound-degrading, sulfate-reducing bacterium.</title>
        <authorList>
            <person name="Wohlbrand L."/>
            <person name="Jacob J.H."/>
            <person name="Kube M."/>
            <person name="Mussmann M."/>
            <person name="Jarling R."/>
            <person name="Beck A."/>
            <person name="Amann R."/>
            <person name="Wilkes H."/>
            <person name="Reinhardt R."/>
            <person name="Rabus R."/>
        </authorList>
    </citation>
    <scope>NUCLEOTIDE SEQUENCE [LARGE SCALE GENOMIC DNA]</scope>
    <source>
        <strain evidence="2">DSM 7467 / Tol2</strain>
    </source>
</reference>
<dbReference type="Pfam" id="PF20102">
    <property type="entry name" value="DUF6492"/>
    <property type="match status" value="1"/>
</dbReference>
<dbReference type="InterPro" id="IPR029044">
    <property type="entry name" value="Nucleotide-diphossugar_trans"/>
</dbReference>
<dbReference type="EMBL" id="FO203503">
    <property type="protein sequence ID" value="CCK79413.1"/>
    <property type="molecule type" value="Genomic_DNA"/>
</dbReference>
<dbReference type="KEGG" id="dto:TOL2_C12500"/>
<dbReference type="Proteomes" id="UP000007347">
    <property type="component" value="Chromosome"/>
</dbReference>
<proteinExistence type="predicted"/>
<evidence type="ECO:0000313" key="2">
    <source>
        <dbReference type="Proteomes" id="UP000007347"/>
    </source>
</evidence>
<name>K0NHW0_DESTT</name>
<evidence type="ECO:0000313" key="1">
    <source>
        <dbReference type="EMBL" id="CCK79413.1"/>
    </source>
</evidence>
<accession>K0NHW0</accession>
<protein>
    <submittedName>
        <fullName evidence="1">Conserved uncharacterized protein</fullName>
    </submittedName>
</protein>
<gene>
    <name evidence="1" type="ordered locus">TOL2_C12500</name>
</gene>
<dbReference type="OrthoDB" id="5419196at2"/>
<organism evidence="1 2">
    <name type="scientific">Desulfobacula toluolica (strain DSM 7467 / Tol2)</name>
    <dbReference type="NCBI Taxonomy" id="651182"/>
    <lineage>
        <taxon>Bacteria</taxon>
        <taxon>Pseudomonadati</taxon>
        <taxon>Thermodesulfobacteriota</taxon>
        <taxon>Desulfobacteria</taxon>
        <taxon>Desulfobacterales</taxon>
        <taxon>Desulfobacteraceae</taxon>
        <taxon>Desulfobacula</taxon>
    </lineage>
</organism>
<keyword evidence="2" id="KW-1185">Reference proteome</keyword>
<dbReference type="AlphaFoldDB" id="K0NHW0"/>
<dbReference type="HOGENOM" id="CLU_905722_0_0_7"/>
<dbReference type="RefSeq" id="WP_014956760.1">
    <property type="nucleotide sequence ID" value="NC_018645.1"/>
</dbReference>
<dbReference type="STRING" id="651182.TOL2_C12500"/>
<dbReference type="SUPFAM" id="SSF53448">
    <property type="entry name" value="Nucleotide-diphospho-sugar transferases"/>
    <property type="match status" value="1"/>
</dbReference>
<dbReference type="InterPro" id="IPR045499">
    <property type="entry name" value="DUF6492"/>
</dbReference>